<sequence length="60" mass="6698">MLDRVLDRSRRGAEHNDHRAVYWWRATPSIAAGTETGDGTVAQAKRGCYRRQGPAAHALH</sequence>
<reference evidence="1" key="1">
    <citation type="submission" date="2020-02" db="EMBL/GenBank/DDBJ databases">
        <authorList>
            <person name="Meier V. D."/>
        </authorList>
    </citation>
    <scope>NUCLEOTIDE SEQUENCE</scope>
    <source>
        <strain evidence="1">AVDCRST_MAG77</strain>
    </source>
</reference>
<proteinExistence type="predicted"/>
<protein>
    <submittedName>
        <fullName evidence="1">Uncharacterized protein</fullName>
    </submittedName>
</protein>
<dbReference type="EMBL" id="CADCTC010000042">
    <property type="protein sequence ID" value="CAA9224413.1"/>
    <property type="molecule type" value="Genomic_DNA"/>
</dbReference>
<dbReference type="AlphaFoldDB" id="A0A6J4HJP2"/>
<evidence type="ECO:0000313" key="1">
    <source>
        <dbReference type="EMBL" id="CAA9224413.1"/>
    </source>
</evidence>
<name>A0A6J4HJP2_9CHLR</name>
<gene>
    <name evidence="1" type="ORF">AVDCRST_MAG77-642</name>
</gene>
<organism evidence="1">
    <name type="scientific">uncultured Chloroflexota bacterium</name>
    <dbReference type="NCBI Taxonomy" id="166587"/>
    <lineage>
        <taxon>Bacteria</taxon>
        <taxon>Bacillati</taxon>
        <taxon>Chloroflexota</taxon>
        <taxon>environmental samples</taxon>
    </lineage>
</organism>
<accession>A0A6J4HJP2</accession>